<sequence length="810" mass="89152">MSLLAVLASYLRGYFHHCTSYRPSTSMDEPHPLPADLELASRGKSAWDHQLAQHKELVLRLEQLEIEPIDETVADPKPAAVYIQRGLQLLPGGKDEVPNLDRPNTPPAITADAVGANLLAGKQFDIISCLSSRSSSVSAGDADCSPVKGAQSKGMVSCALAQFATGQLPQLINPRHQDAQLASDDERQLSYELDIGFPPNPPAVPSSIHLSSSKQPEVNSQRSAIAQELSHTACALPDSASPTEISPTNCKDDMNSSQKHLNPIVEPTTGLYAYRAWKSQLSSVRAELDALYRPSPPSPKAIIAILGSFVISPTPSNGDWSSVPPAGRLEVLSTIISVADQTFLSGWVKEKMGMKVLEAWFRGALHRSARGYESEALLLAVLQQSLRLCLRDAQWIADHVQPSELFRVRKAHYSTQQRAEREYFFKKLKVKRLSSSLEQQWREIVKADIDQKAAAKAISNVVKRSGSSLEPEVQLKKRKIEPTPSAKQRAEPLEDIVEPAPSTPIASASNIAKVVGSGSSLESAQPQKRKIEPTSSAKQRPEPLKVIAEPTLLNPIVFDPFSFAMAQMKRRTSVDDSGPPSAPPIKEPSALRNKKVGKKVRFAPEDKLRQIKIVERLVYDGEVREAHPLDDVRRMEASEGQYLSQGNQPMKEEMEWVYPLEVKVKEIQELCWSLELPTPESIVQTKREKTAQKVNYQDVSQIPNSPLEPLEESGGSSRAVPGIMRLGDGPLSEPGSAWSISRAHEQCHPAPQLDIQFPGHSKSQQALIENPVLTNRNPSLISSNIHHLPLRPQLFQHCGHQPAQGTMDRI</sequence>
<feature type="region of interest" description="Disordered" evidence="1">
    <location>
        <begin position="236"/>
        <end position="260"/>
    </location>
</feature>
<evidence type="ECO:0000313" key="2">
    <source>
        <dbReference type="EMBL" id="KAG0148499.1"/>
    </source>
</evidence>
<feature type="region of interest" description="Disordered" evidence="1">
    <location>
        <begin position="570"/>
        <end position="592"/>
    </location>
</feature>
<feature type="compositionally biased region" description="Polar residues" evidence="1">
    <location>
        <begin position="240"/>
        <end position="260"/>
    </location>
</feature>
<feature type="region of interest" description="Disordered" evidence="1">
    <location>
        <begin position="202"/>
        <end position="222"/>
    </location>
</feature>
<comment type="caution">
    <text evidence="2">The sequence shown here is derived from an EMBL/GenBank/DDBJ whole genome shotgun (WGS) entry which is preliminary data.</text>
</comment>
<feature type="region of interest" description="Disordered" evidence="1">
    <location>
        <begin position="472"/>
        <end position="502"/>
    </location>
</feature>
<feature type="compositionally biased region" description="Polar residues" evidence="1">
    <location>
        <begin position="208"/>
        <end position="222"/>
    </location>
</feature>
<evidence type="ECO:0000256" key="1">
    <source>
        <dbReference type="SAM" id="MobiDB-lite"/>
    </source>
</evidence>
<reference evidence="2" key="1">
    <citation type="submission" date="2013-11" db="EMBL/GenBank/DDBJ databases">
        <title>Genome sequence of the fusiform rust pathogen reveals effectors for host alternation and coevolution with pine.</title>
        <authorList>
            <consortium name="DOE Joint Genome Institute"/>
            <person name="Smith K."/>
            <person name="Pendleton A."/>
            <person name="Kubisiak T."/>
            <person name="Anderson C."/>
            <person name="Salamov A."/>
            <person name="Aerts A."/>
            <person name="Riley R."/>
            <person name="Clum A."/>
            <person name="Lindquist E."/>
            <person name="Ence D."/>
            <person name="Campbell M."/>
            <person name="Kronenberg Z."/>
            <person name="Feau N."/>
            <person name="Dhillon B."/>
            <person name="Hamelin R."/>
            <person name="Burleigh J."/>
            <person name="Smith J."/>
            <person name="Yandell M."/>
            <person name="Nelson C."/>
            <person name="Grigoriev I."/>
            <person name="Davis J."/>
        </authorList>
    </citation>
    <scope>NUCLEOTIDE SEQUENCE</scope>
    <source>
        <strain evidence="2">G11</strain>
    </source>
</reference>
<dbReference type="OrthoDB" id="6159439at2759"/>
<keyword evidence="3" id="KW-1185">Reference proteome</keyword>
<organism evidence="2 3">
    <name type="scientific">Cronartium quercuum f. sp. fusiforme G11</name>
    <dbReference type="NCBI Taxonomy" id="708437"/>
    <lineage>
        <taxon>Eukaryota</taxon>
        <taxon>Fungi</taxon>
        <taxon>Dikarya</taxon>
        <taxon>Basidiomycota</taxon>
        <taxon>Pucciniomycotina</taxon>
        <taxon>Pucciniomycetes</taxon>
        <taxon>Pucciniales</taxon>
        <taxon>Coleosporiaceae</taxon>
        <taxon>Cronartium</taxon>
    </lineage>
</organism>
<protein>
    <submittedName>
        <fullName evidence="2">Uncharacterized protein</fullName>
    </submittedName>
</protein>
<gene>
    <name evidence="2" type="ORF">CROQUDRAFT_105732</name>
</gene>
<accession>A0A9P6NM62</accession>
<dbReference type="EMBL" id="MU167236">
    <property type="protein sequence ID" value="KAG0148499.1"/>
    <property type="molecule type" value="Genomic_DNA"/>
</dbReference>
<feature type="region of interest" description="Disordered" evidence="1">
    <location>
        <begin position="517"/>
        <end position="543"/>
    </location>
</feature>
<dbReference type="AlphaFoldDB" id="A0A9P6NM62"/>
<proteinExistence type="predicted"/>
<name>A0A9P6NM62_9BASI</name>
<feature type="compositionally biased region" description="Polar residues" evidence="1">
    <location>
        <begin position="517"/>
        <end position="526"/>
    </location>
</feature>
<evidence type="ECO:0000313" key="3">
    <source>
        <dbReference type="Proteomes" id="UP000886653"/>
    </source>
</evidence>
<dbReference type="Proteomes" id="UP000886653">
    <property type="component" value="Unassembled WGS sequence"/>
</dbReference>